<accession>A0A2V3J5V2</accession>
<feature type="region of interest" description="Disordered" evidence="1">
    <location>
        <begin position="62"/>
        <end position="113"/>
    </location>
</feature>
<dbReference type="AlphaFoldDB" id="A0A2V3J5V2"/>
<proteinExistence type="predicted"/>
<name>A0A2V3J5V2_9FLOR</name>
<reference evidence="2 3" key="1">
    <citation type="journal article" date="2018" name="Mol. Biol. Evol.">
        <title>Analysis of the draft genome of the red seaweed Gracilariopsis chorda provides insights into genome size evolution in Rhodophyta.</title>
        <authorList>
            <person name="Lee J."/>
            <person name="Yang E.C."/>
            <person name="Graf L."/>
            <person name="Yang J.H."/>
            <person name="Qiu H."/>
            <person name="Zel Zion U."/>
            <person name="Chan C.X."/>
            <person name="Stephens T.G."/>
            <person name="Weber A.P.M."/>
            <person name="Boo G.H."/>
            <person name="Boo S.M."/>
            <person name="Kim K.M."/>
            <person name="Shin Y."/>
            <person name="Jung M."/>
            <person name="Lee S.J."/>
            <person name="Yim H.S."/>
            <person name="Lee J.H."/>
            <person name="Bhattacharya D."/>
            <person name="Yoon H.S."/>
        </authorList>
    </citation>
    <scope>NUCLEOTIDE SEQUENCE [LARGE SCALE GENOMIC DNA]</scope>
    <source>
        <strain evidence="2 3">SKKU-2015</strain>
        <tissue evidence="2">Whole body</tissue>
    </source>
</reference>
<feature type="compositionally biased region" description="Basic and acidic residues" evidence="1">
    <location>
        <begin position="84"/>
        <end position="104"/>
    </location>
</feature>
<comment type="caution">
    <text evidence="2">The sequence shown here is derived from an EMBL/GenBank/DDBJ whole genome shotgun (WGS) entry which is preliminary data.</text>
</comment>
<dbReference type="EMBL" id="NBIV01000002">
    <property type="protein sequence ID" value="PXF49801.1"/>
    <property type="molecule type" value="Genomic_DNA"/>
</dbReference>
<gene>
    <name evidence="2" type="ORF">BWQ96_00453</name>
</gene>
<sequence>MEKMRKECSSFHTAIKRVEAVDLTGSPKSQDLERCASAFYNLGSGVTLHLYDIIRNPNRAENALDDGPDVHEAGQCSQLKGNKATKDETEKATKRKKAGMDDGMGKSAADMEASVSKFEQKFSNTQLKKAKIMQRNIDLEE</sequence>
<dbReference type="Proteomes" id="UP000247409">
    <property type="component" value="Unassembled WGS sequence"/>
</dbReference>
<keyword evidence="3" id="KW-1185">Reference proteome</keyword>
<evidence type="ECO:0000313" key="2">
    <source>
        <dbReference type="EMBL" id="PXF49801.1"/>
    </source>
</evidence>
<evidence type="ECO:0000256" key="1">
    <source>
        <dbReference type="SAM" id="MobiDB-lite"/>
    </source>
</evidence>
<evidence type="ECO:0000313" key="3">
    <source>
        <dbReference type="Proteomes" id="UP000247409"/>
    </source>
</evidence>
<organism evidence="2 3">
    <name type="scientific">Gracilariopsis chorda</name>
    <dbReference type="NCBI Taxonomy" id="448386"/>
    <lineage>
        <taxon>Eukaryota</taxon>
        <taxon>Rhodophyta</taxon>
        <taxon>Florideophyceae</taxon>
        <taxon>Rhodymeniophycidae</taxon>
        <taxon>Gracilariales</taxon>
        <taxon>Gracilariaceae</taxon>
        <taxon>Gracilariopsis</taxon>
    </lineage>
</organism>
<protein>
    <submittedName>
        <fullName evidence="2">Uncharacterized protein</fullName>
    </submittedName>
</protein>